<dbReference type="AlphaFoldDB" id="A0A517PPX8"/>
<dbReference type="PROSITE" id="PS51857">
    <property type="entry name" value="CSD_2"/>
    <property type="match status" value="1"/>
</dbReference>
<dbReference type="PROSITE" id="PS00352">
    <property type="entry name" value="CSD_1"/>
    <property type="match status" value="1"/>
</dbReference>
<evidence type="ECO:0000256" key="2">
    <source>
        <dbReference type="ARBA" id="ARBA00022490"/>
    </source>
</evidence>
<dbReference type="RefSeq" id="WP_145185730.1">
    <property type="nucleotide sequence ID" value="NZ_CP036266.1"/>
</dbReference>
<sequence>MAEGTIKVVMQKGFGFIDTGTGKDLFFHSSNLEGIPFDQLQTGQRVSYTEGRGPKGPCAENVRPI</sequence>
<dbReference type="InterPro" id="IPR002059">
    <property type="entry name" value="CSP_DNA-bd"/>
</dbReference>
<dbReference type="PIRSF" id="PIRSF002599">
    <property type="entry name" value="Cold_shock_A"/>
    <property type="match status" value="1"/>
</dbReference>
<dbReference type="SMART" id="SM00357">
    <property type="entry name" value="CSP"/>
    <property type="match status" value="1"/>
</dbReference>
<comment type="subcellular location">
    <subcellularLocation>
        <location evidence="1 3">Cytoplasm</location>
    </subcellularLocation>
</comment>
<organism evidence="5 6">
    <name type="scientific">Gimesia chilikensis</name>
    <dbReference type="NCBI Taxonomy" id="2605989"/>
    <lineage>
        <taxon>Bacteria</taxon>
        <taxon>Pseudomonadati</taxon>
        <taxon>Planctomycetota</taxon>
        <taxon>Planctomycetia</taxon>
        <taxon>Planctomycetales</taxon>
        <taxon>Planctomycetaceae</taxon>
        <taxon>Gimesia</taxon>
    </lineage>
</organism>
<dbReference type="SUPFAM" id="SSF50249">
    <property type="entry name" value="Nucleic acid-binding proteins"/>
    <property type="match status" value="1"/>
</dbReference>
<dbReference type="EMBL" id="CP036266">
    <property type="protein sequence ID" value="QDT21427.1"/>
    <property type="molecule type" value="Genomic_DNA"/>
</dbReference>
<keyword evidence="6" id="KW-1185">Reference proteome</keyword>
<accession>A0A517PPX8</accession>
<evidence type="ECO:0000256" key="1">
    <source>
        <dbReference type="ARBA" id="ARBA00004496"/>
    </source>
</evidence>
<evidence type="ECO:0000256" key="3">
    <source>
        <dbReference type="RuleBase" id="RU000408"/>
    </source>
</evidence>
<dbReference type="InterPro" id="IPR011129">
    <property type="entry name" value="CSD"/>
</dbReference>
<dbReference type="Pfam" id="PF00313">
    <property type="entry name" value="CSD"/>
    <property type="match status" value="1"/>
</dbReference>
<name>A0A517PPX8_9PLAN</name>
<dbReference type="GO" id="GO:0005829">
    <property type="term" value="C:cytosol"/>
    <property type="evidence" value="ECO:0007669"/>
    <property type="project" value="UniProtKB-ARBA"/>
</dbReference>
<gene>
    <name evidence="5" type="primary">scoF_3</name>
    <name evidence="5" type="ORF">HG66A1_32280</name>
</gene>
<dbReference type="GO" id="GO:0003676">
    <property type="term" value="F:nucleic acid binding"/>
    <property type="evidence" value="ECO:0007669"/>
    <property type="project" value="InterPro"/>
</dbReference>
<proteinExistence type="predicted"/>
<dbReference type="InterPro" id="IPR012156">
    <property type="entry name" value="Cold_shock_CspA"/>
</dbReference>
<reference evidence="5 6" key="1">
    <citation type="submission" date="2019-02" db="EMBL/GenBank/DDBJ databases">
        <title>Deep-cultivation of Planctomycetes and their phenomic and genomic characterization uncovers novel biology.</title>
        <authorList>
            <person name="Wiegand S."/>
            <person name="Jogler M."/>
            <person name="Boedeker C."/>
            <person name="Pinto D."/>
            <person name="Vollmers J."/>
            <person name="Rivas-Marin E."/>
            <person name="Kohn T."/>
            <person name="Peeters S.H."/>
            <person name="Heuer A."/>
            <person name="Rast P."/>
            <person name="Oberbeckmann S."/>
            <person name="Bunk B."/>
            <person name="Jeske O."/>
            <person name="Meyerdierks A."/>
            <person name="Storesund J.E."/>
            <person name="Kallscheuer N."/>
            <person name="Luecker S."/>
            <person name="Lage O.M."/>
            <person name="Pohl T."/>
            <person name="Merkel B.J."/>
            <person name="Hornburger P."/>
            <person name="Mueller R.-W."/>
            <person name="Bruemmer F."/>
            <person name="Labrenz M."/>
            <person name="Spormann A.M."/>
            <person name="Op den Camp H."/>
            <person name="Overmann J."/>
            <person name="Amann R."/>
            <person name="Jetten M.S.M."/>
            <person name="Mascher T."/>
            <person name="Medema M.H."/>
            <person name="Devos D.P."/>
            <person name="Kaster A.-K."/>
            <person name="Ovreas L."/>
            <person name="Rohde M."/>
            <person name="Galperin M.Y."/>
            <person name="Jogler C."/>
        </authorList>
    </citation>
    <scope>NUCLEOTIDE SEQUENCE [LARGE SCALE GENOMIC DNA]</scope>
    <source>
        <strain evidence="5 6">HG66A1</strain>
    </source>
</reference>
<evidence type="ECO:0000259" key="4">
    <source>
        <dbReference type="PROSITE" id="PS51857"/>
    </source>
</evidence>
<dbReference type="InterPro" id="IPR012340">
    <property type="entry name" value="NA-bd_OB-fold"/>
</dbReference>
<keyword evidence="2" id="KW-0963">Cytoplasm</keyword>
<protein>
    <submittedName>
        <fullName evidence="5">Cold shock protein ScoF</fullName>
    </submittedName>
</protein>
<evidence type="ECO:0000313" key="5">
    <source>
        <dbReference type="EMBL" id="QDT21427.1"/>
    </source>
</evidence>
<dbReference type="InterPro" id="IPR019844">
    <property type="entry name" value="CSD_CS"/>
</dbReference>
<dbReference type="OrthoDB" id="9805039at2"/>
<dbReference type="Gene3D" id="2.40.50.140">
    <property type="entry name" value="Nucleic acid-binding proteins"/>
    <property type="match status" value="1"/>
</dbReference>
<feature type="domain" description="CSD" evidence="4">
    <location>
        <begin position="1"/>
        <end position="64"/>
    </location>
</feature>
<evidence type="ECO:0000313" key="6">
    <source>
        <dbReference type="Proteomes" id="UP000320421"/>
    </source>
</evidence>
<dbReference type="Proteomes" id="UP000320421">
    <property type="component" value="Chromosome"/>
</dbReference>
<dbReference type="CDD" id="cd04458">
    <property type="entry name" value="CSP_CDS"/>
    <property type="match status" value="1"/>
</dbReference>